<dbReference type="InterPro" id="IPR036249">
    <property type="entry name" value="Thioredoxin-like_sf"/>
</dbReference>
<dbReference type="PIRSF" id="PIRSF006402">
    <property type="entry name" value="UCP006402_thioredoxin"/>
    <property type="match status" value="1"/>
</dbReference>
<protein>
    <recommendedName>
        <fullName evidence="2">Spermatogenesis-associated protein 20-like TRX domain-containing protein</fullName>
    </recommendedName>
</protein>
<dbReference type="PANTHER" id="PTHR42899">
    <property type="entry name" value="SPERMATOGENESIS-ASSOCIATED PROTEIN 20"/>
    <property type="match status" value="1"/>
</dbReference>
<evidence type="ECO:0000313" key="4">
    <source>
        <dbReference type="Proteomes" id="UP000238701"/>
    </source>
</evidence>
<dbReference type="InterPro" id="IPR004879">
    <property type="entry name" value="Ssp411-like_TRX"/>
</dbReference>
<proteinExistence type="predicted"/>
<organism evidence="3 4">
    <name type="scientific">Candidatus Sulfotelmatobacter kueseliae</name>
    <dbReference type="NCBI Taxonomy" id="2042962"/>
    <lineage>
        <taxon>Bacteria</taxon>
        <taxon>Pseudomonadati</taxon>
        <taxon>Acidobacteriota</taxon>
        <taxon>Terriglobia</taxon>
        <taxon>Terriglobales</taxon>
        <taxon>Candidatus Korobacteraceae</taxon>
        <taxon>Candidatus Sulfotelmatobacter</taxon>
    </lineage>
</organism>
<dbReference type="SUPFAM" id="SSF52833">
    <property type="entry name" value="Thioredoxin-like"/>
    <property type="match status" value="1"/>
</dbReference>
<accession>A0A2U3KRM7</accession>
<evidence type="ECO:0000256" key="1">
    <source>
        <dbReference type="SAM" id="MobiDB-lite"/>
    </source>
</evidence>
<dbReference type="AlphaFoldDB" id="A0A2U3KRM7"/>
<sequence>MTTLNSLARASSAYLRSAMHQPIRWHEWGEEAFAAAQRENKPMLLDIGAVWCHWCHVMDRESYDDPEIAAIVNQYFIAVKVDRDERPDIDSRYQAAVQAVSGQGGWPLTAFLTPDGKPFYGGTYFPPTDGYGRPSFRRVLLSIANAYSEKNGDVVEQAKMVETAIAQAESFAGRSGRVSAGVIAAIQESAVKMFDPQHGGFGRAPKFPHPAALDLLIERYARNVSAHVGTAASESLPRAESRGPAEQSSAAGTSDNLQNIIVTTLEHMAKGGVYDQLAGGFHRYSVDERWVVPHFEKMCYDNSELLKNYAHAYQATGVEFFADVARDIIRWMDEWLSDRERGGFYASQDADYSMEDDGDYFTWTLDEARAVLTDEEAQVAALHYDINEIGEMHHNPAKNVLYVRATIEEISQRMNLSPERVKELLAEVKKKMYAARLQRPTPYVDKTVYVAWNSLCVSAYLEAAKVLDLDSARRFGLRALDRVLAEAWRPLQAKLLHVIAYSDAQAEHREVAGLLDDYAFTALACLDAYEATADLSYFKFAHAIADAMIARFFDPTAGGFFDSEPASDGKSLGVLATRRKPLQDSPTPAGNPMAAIALVRLFHYTGDARYRDQAEQTLETFAGVAEQYGIFAATYGIAAVHWLEERVQVVVIAGNGGDGGDELVAAAAPFSFSKTTLRLKANQAVAGNLPPVLAATIPSLPQLGSGRSFAVLCSGSCCQPPIFEASELRRALETALKKSA</sequence>
<gene>
    <name evidence="3" type="ORF">SBA1_430038</name>
</gene>
<dbReference type="OrthoDB" id="9762614at2"/>
<dbReference type="Gene3D" id="1.50.10.20">
    <property type="match status" value="1"/>
</dbReference>
<dbReference type="InterPro" id="IPR024705">
    <property type="entry name" value="Ssp411"/>
</dbReference>
<dbReference type="Proteomes" id="UP000238701">
    <property type="component" value="Unassembled WGS sequence"/>
</dbReference>
<dbReference type="InterPro" id="IPR012341">
    <property type="entry name" value="6hp_glycosidase-like_sf"/>
</dbReference>
<evidence type="ECO:0000313" key="3">
    <source>
        <dbReference type="EMBL" id="SPF42237.1"/>
    </source>
</evidence>
<evidence type="ECO:0000259" key="2">
    <source>
        <dbReference type="Pfam" id="PF03190"/>
    </source>
</evidence>
<dbReference type="Gene3D" id="1.50.10.10">
    <property type="match status" value="1"/>
</dbReference>
<name>A0A2U3KRM7_9BACT</name>
<dbReference type="InterPro" id="IPR008928">
    <property type="entry name" value="6-hairpin_glycosidase_sf"/>
</dbReference>
<feature type="domain" description="Spermatogenesis-associated protein 20-like TRX" evidence="2">
    <location>
        <begin position="5"/>
        <end position="165"/>
    </location>
</feature>
<dbReference type="Pfam" id="PF03190">
    <property type="entry name" value="Thioredox_DsbH"/>
    <property type="match status" value="1"/>
</dbReference>
<dbReference type="GO" id="GO:0005975">
    <property type="term" value="P:carbohydrate metabolic process"/>
    <property type="evidence" value="ECO:0007669"/>
    <property type="project" value="InterPro"/>
</dbReference>
<dbReference type="PANTHER" id="PTHR42899:SF1">
    <property type="entry name" value="SPERMATOGENESIS-ASSOCIATED PROTEIN 20"/>
    <property type="match status" value="1"/>
</dbReference>
<reference evidence="4" key="1">
    <citation type="submission" date="2018-02" db="EMBL/GenBank/DDBJ databases">
        <authorList>
            <person name="Hausmann B."/>
        </authorList>
    </citation>
    <scope>NUCLEOTIDE SEQUENCE [LARGE SCALE GENOMIC DNA]</scope>
    <source>
        <strain evidence="4">Peat soil MAG SbA1</strain>
    </source>
</reference>
<dbReference type="EMBL" id="OMOD01000137">
    <property type="protein sequence ID" value="SPF42237.1"/>
    <property type="molecule type" value="Genomic_DNA"/>
</dbReference>
<dbReference type="SUPFAM" id="SSF48208">
    <property type="entry name" value="Six-hairpin glycosidases"/>
    <property type="match status" value="1"/>
</dbReference>
<dbReference type="CDD" id="cd02955">
    <property type="entry name" value="SSP411"/>
    <property type="match status" value="1"/>
</dbReference>
<dbReference type="Gene3D" id="3.40.30.10">
    <property type="entry name" value="Glutaredoxin"/>
    <property type="match status" value="1"/>
</dbReference>
<feature type="region of interest" description="Disordered" evidence="1">
    <location>
        <begin position="231"/>
        <end position="253"/>
    </location>
</feature>